<dbReference type="PANTHER" id="PTHR48207:SF4">
    <property type="entry name" value="BLL6097 PROTEIN"/>
    <property type="match status" value="1"/>
</dbReference>
<dbReference type="InterPro" id="IPR003673">
    <property type="entry name" value="CoA-Trfase_fam_III"/>
</dbReference>
<dbReference type="STRING" id="1304275.C41B8_06032"/>
<evidence type="ECO:0000313" key="2">
    <source>
        <dbReference type="EMBL" id="KEZ78120.1"/>
    </source>
</evidence>
<reference evidence="2 3" key="1">
    <citation type="submission" date="2013-03" db="EMBL/GenBank/DDBJ databases">
        <title>Salinisphaera hydrothermalis C41B8 Genome Sequencing.</title>
        <authorList>
            <person name="Li C."/>
            <person name="Lai Q."/>
            <person name="Shao Z."/>
        </authorList>
    </citation>
    <scope>NUCLEOTIDE SEQUENCE [LARGE SCALE GENOMIC DNA]</scope>
    <source>
        <strain evidence="2 3">C41B8</strain>
    </source>
</reference>
<keyword evidence="3" id="KW-1185">Reference proteome</keyword>
<dbReference type="EMBL" id="APNK01000006">
    <property type="protein sequence ID" value="KEZ78120.1"/>
    <property type="molecule type" value="Genomic_DNA"/>
</dbReference>
<name>A0A084IN36_SALHC</name>
<dbReference type="InterPro" id="IPR044855">
    <property type="entry name" value="CoA-Trfase_III_dom3_sf"/>
</dbReference>
<dbReference type="InterPro" id="IPR023606">
    <property type="entry name" value="CoA-Trfase_III_dom_1_sf"/>
</dbReference>
<evidence type="ECO:0000256" key="1">
    <source>
        <dbReference type="ARBA" id="ARBA00022679"/>
    </source>
</evidence>
<keyword evidence="1" id="KW-0808">Transferase</keyword>
<dbReference type="Pfam" id="PF02515">
    <property type="entry name" value="CoA_transf_3"/>
    <property type="match status" value="1"/>
</dbReference>
<dbReference type="RefSeq" id="WP_037335522.1">
    <property type="nucleotide sequence ID" value="NZ_APNK01000006.1"/>
</dbReference>
<protein>
    <submittedName>
        <fullName evidence="2">L-carnitine dehydratase/bile acid-inducible protein F</fullName>
    </submittedName>
</protein>
<dbReference type="AlphaFoldDB" id="A0A084IN36"/>
<dbReference type="Gene3D" id="3.30.1540.10">
    <property type="entry name" value="formyl-coa transferase, domain 3"/>
    <property type="match status" value="1"/>
</dbReference>
<evidence type="ECO:0000313" key="3">
    <source>
        <dbReference type="Proteomes" id="UP000028302"/>
    </source>
</evidence>
<sequence>MKQPLNGYRVCDLTAMISGPLATMQLADQGADVIKIERPGVGDYTRLASNRRAGMSASFLNNNRNKRSVALDIKHPEGLEALKRIAATSDVFVQNFRPGVAERIGIGEQAIRGVAPDIIYVSISGFGENGPYATKPVYDPLVQALSGLASIQGGADTARPRLVRTIVPDKLTGYVAAQAITAALLARTNGGAGQHIRVSMLDAVIDFLWHSDMNSQTFVGDAMAQSEAASFIDLIYETTTDYISVAVQTDDQWHALTEALETPHWRDDPRFATPADRQDHIDARLELTQSRLREASAEYWLERLEEYGVPCAPVLTRSDLIDHPQIRANDILLETEHDIAGRLRQARPAARFSGVEETPVRGAPPLAADTRTVLADVGYDDATIDALIETGAAASADAGGEE</sequence>
<dbReference type="OrthoDB" id="9058532at2"/>
<dbReference type="GO" id="GO:0008410">
    <property type="term" value="F:CoA-transferase activity"/>
    <property type="evidence" value="ECO:0007669"/>
    <property type="project" value="TreeGrafter"/>
</dbReference>
<dbReference type="Proteomes" id="UP000028302">
    <property type="component" value="Unassembled WGS sequence"/>
</dbReference>
<dbReference type="eggNOG" id="COG1804">
    <property type="taxonomic scope" value="Bacteria"/>
</dbReference>
<dbReference type="PANTHER" id="PTHR48207">
    <property type="entry name" value="SUCCINATE--HYDROXYMETHYLGLUTARATE COA-TRANSFERASE"/>
    <property type="match status" value="1"/>
</dbReference>
<comment type="caution">
    <text evidence="2">The sequence shown here is derived from an EMBL/GenBank/DDBJ whole genome shotgun (WGS) entry which is preliminary data.</text>
</comment>
<gene>
    <name evidence="2" type="ORF">C41B8_06032</name>
</gene>
<dbReference type="SUPFAM" id="SSF89796">
    <property type="entry name" value="CoA-transferase family III (CaiB/BaiF)"/>
    <property type="match status" value="1"/>
</dbReference>
<organism evidence="2 3">
    <name type="scientific">Salinisphaera hydrothermalis (strain C41B8)</name>
    <dbReference type="NCBI Taxonomy" id="1304275"/>
    <lineage>
        <taxon>Bacteria</taxon>
        <taxon>Pseudomonadati</taxon>
        <taxon>Pseudomonadota</taxon>
        <taxon>Gammaproteobacteria</taxon>
        <taxon>Salinisphaerales</taxon>
        <taxon>Salinisphaeraceae</taxon>
        <taxon>Salinisphaera</taxon>
    </lineage>
</organism>
<proteinExistence type="predicted"/>
<accession>A0A084IN36</accession>
<dbReference type="Gene3D" id="3.40.50.10540">
    <property type="entry name" value="Crotonobetainyl-coa:carnitine coa-transferase, domain 1"/>
    <property type="match status" value="1"/>
</dbReference>
<dbReference type="InterPro" id="IPR050483">
    <property type="entry name" value="CoA-transferase_III_domain"/>
</dbReference>